<dbReference type="GO" id="GO:0005525">
    <property type="term" value="F:GTP binding"/>
    <property type="evidence" value="ECO:0007669"/>
    <property type="project" value="UniProtKB-KW"/>
</dbReference>
<keyword evidence="16" id="KW-0479">Metal-binding</keyword>
<evidence type="ECO:0000256" key="10">
    <source>
        <dbReference type="ARBA" id="ARBA00023134"/>
    </source>
</evidence>
<dbReference type="PROSITE" id="PS51419">
    <property type="entry name" value="RAB"/>
    <property type="match status" value="1"/>
</dbReference>
<keyword evidence="9" id="KW-0970">Cilium biogenesis/degradation</keyword>
<keyword evidence="13" id="KW-0966">Cell projection</keyword>
<dbReference type="NCBIfam" id="TIGR00231">
    <property type="entry name" value="small_GTP"/>
    <property type="match status" value="1"/>
</dbReference>
<evidence type="ECO:0000256" key="13">
    <source>
        <dbReference type="ARBA" id="ARBA00023273"/>
    </source>
</evidence>
<evidence type="ECO:0000256" key="7">
    <source>
        <dbReference type="ARBA" id="ARBA00022707"/>
    </source>
</evidence>
<evidence type="ECO:0000256" key="4">
    <source>
        <dbReference type="ARBA" id="ARBA00019766"/>
    </source>
</evidence>
<evidence type="ECO:0000313" key="18">
    <source>
        <dbReference type="Proteomes" id="UP001608902"/>
    </source>
</evidence>
<keyword evidence="6" id="KW-0963">Cytoplasm</keyword>
<dbReference type="Proteomes" id="UP001608902">
    <property type="component" value="Unassembled WGS sequence"/>
</dbReference>
<keyword evidence="5" id="KW-1003">Cell membrane</keyword>
<evidence type="ECO:0000256" key="11">
    <source>
        <dbReference type="ARBA" id="ARBA00023136"/>
    </source>
</evidence>
<evidence type="ECO:0000256" key="8">
    <source>
        <dbReference type="ARBA" id="ARBA00022741"/>
    </source>
</evidence>
<dbReference type="SMART" id="SM00178">
    <property type="entry name" value="SAR"/>
    <property type="match status" value="1"/>
</dbReference>
<feature type="binding site" evidence="16">
    <location>
        <position position="31"/>
    </location>
    <ligand>
        <name>Mg(2+)</name>
        <dbReference type="ChEBI" id="CHEBI:18420"/>
    </ligand>
</feature>
<dbReference type="GO" id="GO:0005930">
    <property type="term" value="C:axoneme"/>
    <property type="evidence" value="ECO:0007669"/>
    <property type="project" value="UniProtKB-SubCell"/>
</dbReference>
<dbReference type="PROSITE" id="PS51417">
    <property type="entry name" value="ARF"/>
    <property type="match status" value="1"/>
</dbReference>
<evidence type="ECO:0000313" key="17">
    <source>
        <dbReference type="EMBL" id="MFH4973488.1"/>
    </source>
</evidence>
<keyword evidence="18" id="KW-1185">Reference proteome</keyword>
<dbReference type="Gene3D" id="3.40.50.300">
    <property type="entry name" value="P-loop containing nucleotide triphosphate hydrolases"/>
    <property type="match status" value="1"/>
</dbReference>
<evidence type="ECO:0000256" key="15">
    <source>
        <dbReference type="PIRSR" id="PIRSR606689-1"/>
    </source>
</evidence>
<dbReference type="PROSITE" id="PS51422">
    <property type="entry name" value="SAR1"/>
    <property type="match status" value="1"/>
</dbReference>
<comment type="subcellular location">
    <subcellularLocation>
        <location evidence="3">Cell projection</location>
        <location evidence="3">Cilium membrane</location>
        <topology evidence="3">Peripheral membrane protein</topology>
        <orientation evidence="3">Cytoplasmic side</orientation>
    </subcellularLocation>
    <subcellularLocation>
        <location evidence="2">Cytoplasm</location>
        <location evidence="2">Cytoskeleton</location>
        <location evidence="2">Cilium axoneme</location>
    </subcellularLocation>
    <subcellularLocation>
        <location evidence="1">Cytoplasm</location>
        <location evidence="1">Cytoskeleton</location>
        <location evidence="1">Cilium basal body</location>
    </subcellularLocation>
</comment>
<evidence type="ECO:0000256" key="5">
    <source>
        <dbReference type="ARBA" id="ARBA00022475"/>
    </source>
</evidence>
<evidence type="ECO:0000256" key="6">
    <source>
        <dbReference type="ARBA" id="ARBA00022490"/>
    </source>
</evidence>
<dbReference type="GO" id="GO:0030030">
    <property type="term" value="P:cell projection organization"/>
    <property type="evidence" value="ECO:0007669"/>
    <property type="project" value="UniProtKB-KW"/>
</dbReference>
<evidence type="ECO:0000256" key="12">
    <source>
        <dbReference type="ARBA" id="ARBA00023212"/>
    </source>
</evidence>
<dbReference type="SUPFAM" id="SSF52540">
    <property type="entry name" value="P-loop containing nucleoside triphosphate hydrolases"/>
    <property type="match status" value="1"/>
</dbReference>
<keyword evidence="14" id="KW-0449">Lipoprotein</keyword>
<keyword evidence="12" id="KW-0206">Cytoskeleton</keyword>
<dbReference type="InterPro" id="IPR005225">
    <property type="entry name" value="Small_GTP-bd"/>
</dbReference>
<feature type="binding site" evidence="15">
    <location>
        <begin position="130"/>
        <end position="133"/>
    </location>
    <ligand>
        <name>GTP</name>
        <dbReference type="ChEBI" id="CHEBI:37565"/>
    </ligand>
</feature>
<dbReference type="InterPro" id="IPR027417">
    <property type="entry name" value="P-loop_NTPase"/>
</dbReference>
<organism evidence="17 18">
    <name type="scientific">Gnathostoma spinigerum</name>
    <dbReference type="NCBI Taxonomy" id="75299"/>
    <lineage>
        <taxon>Eukaryota</taxon>
        <taxon>Metazoa</taxon>
        <taxon>Ecdysozoa</taxon>
        <taxon>Nematoda</taxon>
        <taxon>Chromadorea</taxon>
        <taxon>Rhabditida</taxon>
        <taxon>Spirurina</taxon>
        <taxon>Gnathostomatomorpha</taxon>
        <taxon>Gnathostomatoidea</taxon>
        <taxon>Gnathostomatidae</taxon>
        <taxon>Gnathostoma</taxon>
    </lineage>
</organism>
<name>A0ABD6E1Q4_9BILA</name>
<evidence type="ECO:0000256" key="1">
    <source>
        <dbReference type="ARBA" id="ARBA00004120"/>
    </source>
</evidence>
<feature type="binding site" evidence="15">
    <location>
        <position position="72"/>
    </location>
    <ligand>
        <name>GTP</name>
        <dbReference type="ChEBI" id="CHEBI:37565"/>
    </ligand>
</feature>
<dbReference type="SMART" id="SM00177">
    <property type="entry name" value="ARF"/>
    <property type="match status" value="1"/>
</dbReference>
<dbReference type="GO" id="GO:0060170">
    <property type="term" value="C:ciliary membrane"/>
    <property type="evidence" value="ECO:0007669"/>
    <property type="project" value="UniProtKB-SubCell"/>
</dbReference>
<keyword evidence="11" id="KW-0472">Membrane</keyword>
<dbReference type="Pfam" id="PF00025">
    <property type="entry name" value="Arf"/>
    <property type="match status" value="1"/>
</dbReference>
<gene>
    <name evidence="17" type="ORF">AB6A40_000197</name>
</gene>
<feature type="binding site" evidence="16">
    <location>
        <position position="50"/>
    </location>
    <ligand>
        <name>Mg(2+)</name>
        <dbReference type="ChEBI" id="CHEBI:18420"/>
    </ligand>
</feature>
<keyword evidence="8 15" id="KW-0547">Nucleotide-binding</keyword>
<evidence type="ECO:0000256" key="2">
    <source>
        <dbReference type="ARBA" id="ARBA00004430"/>
    </source>
</evidence>
<evidence type="ECO:0000256" key="14">
    <source>
        <dbReference type="ARBA" id="ARBA00023288"/>
    </source>
</evidence>
<feature type="binding site" evidence="15">
    <location>
        <begin position="24"/>
        <end position="31"/>
    </location>
    <ligand>
        <name>GTP</name>
        <dbReference type="ChEBI" id="CHEBI:37565"/>
    </ligand>
</feature>
<sequence length="189" mass="21124">MGLFTQLTTMLGLTKKEVRVLVLGLDSSGKTTILNQLKPTDARSSQIVPTVGYNVEKFISSNLSFTAFDMSGHGRYRNLWEAYYKETDGIIFVIDSSDRLRMAVARDELWMLLDNKDILSKKVPLLVLANKIDEKGSMNASEVSQTLGLDLIRNRNWHVCGTCALTGQGLADGIGWFAQNIRSYLDSRK</sequence>
<accession>A0ABD6E1Q4</accession>
<keyword evidence="7" id="KW-0519">Myristate</keyword>
<dbReference type="InterPro" id="IPR006689">
    <property type="entry name" value="Small_GTPase_ARF/SAR"/>
</dbReference>
<dbReference type="InterPro" id="IPR024156">
    <property type="entry name" value="Small_GTPase_ARF"/>
</dbReference>
<dbReference type="AlphaFoldDB" id="A0ABD6E1Q4"/>
<evidence type="ECO:0000256" key="9">
    <source>
        <dbReference type="ARBA" id="ARBA00022794"/>
    </source>
</evidence>
<dbReference type="PANTHER" id="PTHR11711">
    <property type="entry name" value="ADP RIBOSYLATION FACTOR-RELATED"/>
    <property type="match status" value="1"/>
</dbReference>
<evidence type="ECO:0000256" key="16">
    <source>
        <dbReference type="PIRSR" id="PIRSR606689-2"/>
    </source>
</evidence>
<dbReference type="PRINTS" id="PR00328">
    <property type="entry name" value="SAR1GTPBP"/>
</dbReference>
<comment type="caution">
    <text evidence="17">The sequence shown here is derived from an EMBL/GenBank/DDBJ whole genome shotgun (WGS) entry which is preliminary data.</text>
</comment>
<keyword evidence="16" id="KW-0460">Magnesium</keyword>
<reference evidence="17 18" key="1">
    <citation type="submission" date="2024-08" db="EMBL/GenBank/DDBJ databases">
        <title>Gnathostoma spinigerum genome.</title>
        <authorList>
            <person name="Gonzalez-Bertolin B."/>
            <person name="Monzon S."/>
            <person name="Zaballos A."/>
            <person name="Jimenez P."/>
            <person name="Dekumyoy P."/>
            <person name="Varona S."/>
            <person name="Cuesta I."/>
            <person name="Sumanam S."/>
            <person name="Adisakwattana P."/>
            <person name="Gasser R.B."/>
            <person name="Hernandez-Gonzalez A."/>
            <person name="Young N.D."/>
            <person name="Perteguer M.J."/>
        </authorList>
    </citation>
    <scope>NUCLEOTIDE SEQUENCE [LARGE SCALE GENOMIC DNA]</scope>
    <source>
        <strain evidence="17">AL3</strain>
        <tissue evidence="17">Liver</tissue>
    </source>
</reference>
<protein>
    <recommendedName>
        <fullName evidence="4">ADP-ribosylation factor-like protein 6</fullName>
    </recommendedName>
</protein>
<proteinExistence type="predicted"/>
<dbReference type="EMBL" id="JBGFUD010000048">
    <property type="protein sequence ID" value="MFH4973488.1"/>
    <property type="molecule type" value="Genomic_DNA"/>
</dbReference>
<dbReference type="FunFam" id="3.40.50.300:FF:000457">
    <property type="entry name" value="ADP-ribosylation factor-like protein 6"/>
    <property type="match status" value="1"/>
</dbReference>
<evidence type="ECO:0000256" key="3">
    <source>
        <dbReference type="ARBA" id="ARBA00004522"/>
    </source>
</evidence>
<keyword evidence="10 15" id="KW-0342">GTP-binding</keyword>